<feature type="compositionally biased region" description="Basic and acidic residues" evidence="1">
    <location>
        <begin position="14"/>
        <end position="28"/>
    </location>
</feature>
<sequence>MTGRYAGPYNRLTEFSERGGHGGRRLDRGAGPQNAERSRRALRSGLEPGIPAGGTGPGRAGPGLRAGEPTLDVAALHRHWEWRLTGRAAAVAWYLRPDSGPPLTEELLRALDVRTAA</sequence>
<evidence type="ECO:0000256" key="1">
    <source>
        <dbReference type="SAM" id="MobiDB-lite"/>
    </source>
</evidence>
<evidence type="ECO:0000313" key="3">
    <source>
        <dbReference type="Proteomes" id="UP000001918"/>
    </source>
</evidence>
<dbReference type="AlphaFoldDB" id="D1A9J5"/>
<dbReference type="Proteomes" id="UP000001918">
    <property type="component" value="Chromosome"/>
</dbReference>
<accession>D1A9J5</accession>
<keyword evidence="3" id="KW-1185">Reference proteome</keyword>
<dbReference type="HOGENOM" id="CLU_2083745_0_0_11"/>
<gene>
    <name evidence="2" type="ordered locus">Tcur_3139</name>
</gene>
<feature type="compositionally biased region" description="Gly residues" evidence="1">
    <location>
        <begin position="51"/>
        <end position="61"/>
    </location>
</feature>
<protein>
    <submittedName>
        <fullName evidence="2">Uncharacterized protein</fullName>
    </submittedName>
</protein>
<dbReference type="KEGG" id="tcu:Tcur_3139"/>
<feature type="region of interest" description="Disordered" evidence="1">
    <location>
        <begin position="1"/>
        <end position="67"/>
    </location>
</feature>
<evidence type="ECO:0000313" key="2">
    <source>
        <dbReference type="EMBL" id="ACY98681.1"/>
    </source>
</evidence>
<proteinExistence type="predicted"/>
<name>D1A9J5_THECD</name>
<organism evidence="2 3">
    <name type="scientific">Thermomonospora curvata (strain ATCC 19995 / DSM 43183 / JCM 3096 / KCTC 9072 / NBRC 15933 / NCIMB 10081 / Henssen B9)</name>
    <dbReference type="NCBI Taxonomy" id="471852"/>
    <lineage>
        <taxon>Bacteria</taxon>
        <taxon>Bacillati</taxon>
        <taxon>Actinomycetota</taxon>
        <taxon>Actinomycetes</taxon>
        <taxon>Streptosporangiales</taxon>
        <taxon>Thermomonosporaceae</taxon>
        <taxon>Thermomonospora</taxon>
    </lineage>
</organism>
<dbReference type="EMBL" id="CP001738">
    <property type="protein sequence ID" value="ACY98681.1"/>
    <property type="molecule type" value="Genomic_DNA"/>
</dbReference>
<reference evidence="2 3" key="1">
    <citation type="journal article" date="2011" name="Stand. Genomic Sci.">
        <title>Complete genome sequence of Thermomonospora curvata type strain (B9).</title>
        <authorList>
            <person name="Chertkov O."/>
            <person name="Sikorski J."/>
            <person name="Nolan M."/>
            <person name="Lapidus A."/>
            <person name="Lucas S."/>
            <person name="Del Rio T.G."/>
            <person name="Tice H."/>
            <person name="Cheng J.F."/>
            <person name="Goodwin L."/>
            <person name="Pitluck S."/>
            <person name="Liolios K."/>
            <person name="Ivanova N."/>
            <person name="Mavromatis K."/>
            <person name="Mikhailova N."/>
            <person name="Ovchinnikova G."/>
            <person name="Pati A."/>
            <person name="Chen A."/>
            <person name="Palaniappan K."/>
            <person name="Djao O.D."/>
            <person name="Land M."/>
            <person name="Hauser L."/>
            <person name="Chang Y.J."/>
            <person name="Jeffries C.D."/>
            <person name="Brettin T."/>
            <person name="Han C."/>
            <person name="Detter J.C."/>
            <person name="Rohde M."/>
            <person name="Goker M."/>
            <person name="Woyke T."/>
            <person name="Bristow J."/>
            <person name="Eisen J.A."/>
            <person name="Markowitz V."/>
            <person name="Hugenholtz P."/>
            <person name="Klenk H.P."/>
            <person name="Kyrpides N.C."/>
        </authorList>
    </citation>
    <scope>NUCLEOTIDE SEQUENCE [LARGE SCALE GENOMIC DNA]</scope>
    <source>
        <strain evidence="3">ATCC 19995 / DSM 43183 / JCM 3096 / KCTC 9072 / NBRC 15933 / NCIMB 10081 / Henssen B9</strain>
    </source>
</reference>